<feature type="signal peptide" evidence="1">
    <location>
        <begin position="1"/>
        <end position="20"/>
    </location>
</feature>
<evidence type="ECO:0000313" key="3">
    <source>
        <dbReference type="Proteomes" id="UP001620405"/>
    </source>
</evidence>
<dbReference type="RefSeq" id="WP_284395850.1">
    <property type="nucleotide sequence ID" value="NZ_BSNQ01000003.1"/>
</dbReference>
<sequence>MKYQGTILLAALCVVLSACDMPDTTMANGAVTLKDNVVTLHVDGAPDAMINAKGELQVGDKTIATTPPEQGLLMLYYGNIADVHDTGTEMGKVGAGMGKNALQDKLNGKSKEETDKDAENGAAQLKTLAKKMCQDHVNMLSVQNQLAAQLPEFKPYGKIFTNKDEDVSCNKDD</sequence>
<name>A0ABW8J1Y4_9GAMM</name>
<feature type="chain" id="PRO_5045616965" description="DUF2884 family protein" evidence="1">
    <location>
        <begin position="21"/>
        <end position="173"/>
    </location>
</feature>
<comment type="caution">
    <text evidence="2">The sequence shown here is derived from an EMBL/GenBank/DDBJ whole genome shotgun (WGS) entry which is preliminary data.</text>
</comment>
<evidence type="ECO:0008006" key="4">
    <source>
        <dbReference type="Google" id="ProtNLM"/>
    </source>
</evidence>
<reference evidence="2 3" key="1">
    <citation type="submission" date="2020-10" db="EMBL/GenBank/DDBJ databases">
        <title>Phylogeny of dyella-like bacteria.</title>
        <authorList>
            <person name="Fu J."/>
        </authorList>
    </citation>
    <scope>NUCLEOTIDE SEQUENCE [LARGE SCALE GENOMIC DNA]</scope>
    <source>
        <strain evidence="2 3">DHOB07</strain>
    </source>
</reference>
<keyword evidence="3" id="KW-1185">Reference proteome</keyword>
<evidence type="ECO:0000313" key="2">
    <source>
        <dbReference type="EMBL" id="MFK2875144.1"/>
    </source>
</evidence>
<keyword evidence="1" id="KW-0732">Signal</keyword>
<protein>
    <recommendedName>
        <fullName evidence="4">DUF2884 family protein</fullName>
    </recommendedName>
</protein>
<accession>A0ABW8J1Y4</accession>
<organism evidence="2 3">
    <name type="scientific">Dyella lipolytica</name>
    <dbReference type="NCBI Taxonomy" id="1867835"/>
    <lineage>
        <taxon>Bacteria</taxon>
        <taxon>Pseudomonadati</taxon>
        <taxon>Pseudomonadota</taxon>
        <taxon>Gammaproteobacteria</taxon>
        <taxon>Lysobacterales</taxon>
        <taxon>Rhodanobacteraceae</taxon>
        <taxon>Dyella</taxon>
    </lineage>
</organism>
<proteinExistence type="predicted"/>
<evidence type="ECO:0000256" key="1">
    <source>
        <dbReference type="SAM" id="SignalP"/>
    </source>
</evidence>
<gene>
    <name evidence="2" type="ORF">ISP13_16560</name>
</gene>
<dbReference type="EMBL" id="JADIKG010000013">
    <property type="protein sequence ID" value="MFK2875144.1"/>
    <property type="molecule type" value="Genomic_DNA"/>
</dbReference>
<dbReference type="Proteomes" id="UP001620405">
    <property type="component" value="Unassembled WGS sequence"/>
</dbReference>
<dbReference type="PROSITE" id="PS51257">
    <property type="entry name" value="PROKAR_LIPOPROTEIN"/>
    <property type="match status" value="1"/>
</dbReference>